<reference evidence="1 2" key="1">
    <citation type="submission" date="2024-01" db="EMBL/GenBank/DDBJ databases">
        <title>The genomes of 5 underutilized Papilionoideae crops provide insights into root nodulation and disease resistanc.</title>
        <authorList>
            <person name="Jiang F."/>
        </authorList>
    </citation>
    <scope>NUCLEOTIDE SEQUENCE [LARGE SCALE GENOMIC DNA]</scope>
    <source>
        <strain evidence="1">LVBAO_FW01</strain>
        <tissue evidence="1">Leaves</tissue>
    </source>
</reference>
<name>A0AAN9KSL2_CANGL</name>
<evidence type="ECO:0000313" key="2">
    <source>
        <dbReference type="Proteomes" id="UP001367508"/>
    </source>
</evidence>
<evidence type="ECO:0000313" key="1">
    <source>
        <dbReference type="EMBL" id="KAK7321219.1"/>
    </source>
</evidence>
<comment type="caution">
    <text evidence="1">The sequence shown here is derived from an EMBL/GenBank/DDBJ whole genome shotgun (WGS) entry which is preliminary data.</text>
</comment>
<gene>
    <name evidence="1" type="ORF">VNO77_31630</name>
</gene>
<sequence length="150" mass="17389">MLCLYEVKIQHALVLQNWDHANASSRMGSRDKPTKLKPWSCDWCQQLHDMPTFVWTIEICCESIGHSKGHGRRENRQVDECIKELKRTTLPENSSVPNKDLFQPRMNEEVPFFSPLFSSLLLARVLDDQFPPPPFFPLSLFQKCSCAPQK</sequence>
<keyword evidence="2" id="KW-1185">Reference proteome</keyword>
<organism evidence="1 2">
    <name type="scientific">Canavalia gladiata</name>
    <name type="common">Sword bean</name>
    <name type="synonym">Dolichos gladiatus</name>
    <dbReference type="NCBI Taxonomy" id="3824"/>
    <lineage>
        <taxon>Eukaryota</taxon>
        <taxon>Viridiplantae</taxon>
        <taxon>Streptophyta</taxon>
        <taxon>Embryophyta</taxon>
        <taxon>Tracheophyta</taxon>
        <taxon>Spermatophyta</taxon>
        <taxon>Magnoliopsida</taxon>
        <taxon>eudicotyledons</taxon>
        <taxon>Gunneridae</taxon>
        <taxon>Pentapetalae</taxon>
        <taxon>rosids</taxon>
        <taxon>fabids</taxon>
        <taxon>Fabales</taxon>
        <taxon>Fabaceae</taxon>
        <taxon>Papilionoideae</taxon>
        <taxon>50 kb inversion clade</taxon>
        <taxon>NPAAA clade</taxon>
        <taxon>indigoferoid/millettioid clade</taxon>
        <taxon>Phaseoleae</taxon>
        <taxon>Canavalia</taxon>
    </lineage>
</organism>
<accession>A0AAN9KSL2</accession>
<proteinExistence type="predicted"/>
<dbReference type="EMBL" id="JAYMYQ010000007">
    <property type="protein sequence ID" value="KAK7321219.1"/>
    <property type="molecule type" value="Genomic_DNA"/>
</dbReference>
<protein>
    <submittedName>
        <fullName evidence="1">Uncharacterized protein</fullName>
    </submittedName>
</protein>
<dbReference type="AlphaFoldDB" id="A0AAN9KSL2"/>
<dbReference type="Proteomes" id="UP001367508">
    <property type="component" value="Unassembled WGS sequence"/>
</dbReference>